<comment type="caution">
    <text evidence="1">The sequence shown here is derived from an EMBL/GenBank/DDBJ whole genome shotgun (WGS) entry which is preliminary data.</text>
</comment>
<dbReference type="EMBL" id="MEVN01000037">
    <property type="protein sequence ID" value="OGC56485.1"/>
    <property type="molecule type" value="Genomic_DNA"/>
</dbReference>
<dbReference type="Proteomes" id="UP000177763">
    <property type="component" value="Unassembled WGS sequence"/>
</dbReference>
<accession>A0A1F4VHA8</accession>
<reference evidence="1 2" key="1">
    <citation type="journal article" date="2016" name="Nat. Commun.">
        <title>Thousands of microbial genomes shed light on interconnected biogeochemical processes in an aquifer system.</title>
        <authorList>
            <person name="Anantharaman K."/>
            <person name="Brown C.T."/>
            <person name="Hug L.A."/>
            <person name="Sharon I."/>
            <person name="Castelle C.J."/>
            <person name="Probst A.J."/>
            <person name="Thomas B.C."/>
            <person name="Singh A."/>
            <person name="Wilkins M.J."/>
            <person name="Karaoz U."/>
            <person name="Brodie E.L."/>
            <person name="Williams K.H."/>
            <person name="Hubbard S.S."/>
            <person name="Banfield J.F."/>
        </authorList>
    </citation>
    <scope>NUCLEOTIDE SEQUENCE [LARGE SCALE GENOMIC DNA]</scope>
</reference>
<name>A0A1F4VHA8_UNCKA</name>
<protein>
    <submittedName>
        <fullName evidence="1">Uncharacterized protein</fullName>
    </submittedName>
</protein>
<gene>
    <name evidence="1" type="ORF">A3H26_00930</name>
</gene>
<organism evidence="1 2">
    <name type="scientific">candidate division WWE3 bacterium RIFCSPLOWO2_12_FULL_36_10</name>
    <dbReference type="NCBI Taxonomy" id="1802630"/>
    <lineage>
        <taxon>Bacteria</taxon>
        <taxon>Katanobacteria</taxon>
    </lineage>
</organism>
<proteinExistence type="predicted"/>
<dbReference type="STRING" id="1802630.A3H26_00930"/>
<dbReference type="AlphaFoldDB" id="A0A1F4VHA8"/>
<evidence type="ECO:0000313" key="1">
    <source>
        <dbReference type="EMBL" id="OGC56485.1"/>
    </source>
</evidence>
<evidence type="ECO:0000313" key="2">
    <source>
        <dbReference type="Proteomes" id="UP000177763"/>
    </source>
</evidence>
<sequence length="60" mass="6727">MTISATGIKENSKIFITPLNSTDKQPIIVSAKNIGESFEVSLDSPVSWDVKFDWWVLNVE</sequence>